<evidence type="ECO:0000256" key="5">
    <source>
        <dbReference type="SAM" id="Phobius"/>
    </source>
</evidence>
<feature type="domain" description="Mechanosensitive ion channel MscS" evidence="6">
    <location>
        <begin position="92"/>
        <end position="150"/>
    </location>
</feature>
<dbReference type="GO" id="GO:0005262">
    <property type="term" value="F:calcium channel activity"/>
    <property type="evidence" value="ECO:0007669"/>
    <property type="project" value="TreeGrafter"/>
</dbReference>
<dbReference type="PANTHER" id="PTHR31323:SF1">
    <property type="entry name" value="MECHANOSENSITIVE ION CHANNEL PROTEIN"/>
    <property type="match status" value="1"/>
</dbReference>
<keyword evidence="8" id="KW-1185">Reference proteome</keyword>
<gene>
    <name evidence="7" type="ORF">GPECTOR_17g796</name>
</gene>
<evidence type="ECO:0000313" key="7">
    <source>
        <dbReference type="EMBL" id="KXZ50160.1"/>
    </source>
</evidence>
<dbReference type="OrthoDB" id="544685at2759"/>
<feature type="transmembrane region" description="Helical" evidence="5">
    <location>
        <begin position="21"/>
        <end position="43"/>
    </location>
</feature>
<name>A0A150GLH3_GONPE</name>
<dbReference type="SUPFAM" id="SSF50182">
    <property type="entry name" value="Sm-like ribonucleoproteins"/>
    <property type="match status" value="1"/>
</dbReference>
<evidence type="ECO:0000259" key="6">
    <source>
        <dbReference type="Pfam" id="PF00924"/>
    </source>
</evidence>
<organism evidence="7 8">
    <name type="scientific">Gonium pectorale</name>
    <name type="common">Green alga</name>
    <dbReference type="NCBI Taxonomy" id="33097"/>
    <lineage>
        <taxon>Eukaryota</taxon>
        <taxon>Viridiplantae</taxon>
        <taxon>Chlorophyta</taxon>
        <taxon>core chlorophytes</taxon>
        <taxon>Chlorophyceae</taxon>
        <taxon>CS clade</taxon>
        <taxon>Chlamydomonadales</taxon>
        <taxon>Volvocaceae</taxon>
        <taxon>Gonium</taxon>
    </lineage>
</organism>
<sequence>MQLVELALARFAKCAAKHGQLVSCCSGIGVVIHFIFAAVYLLIWGVDLLTGFSTFSATVLALTFVSGTASKCVLPAPRLPAPPRRNMYESMLFLFVVHPYDVGDCVMIGTDMYRIKKISLLYTDMVRGNGERVYMPNTPLTSQNITNLTRSKTKSESCRLVCDIGVAWDVRDDIQAAMRAYAREHPGEFDGEPSCSFRELADPLKVVLVCSWNYNFPPDEFSRLGPARNGMLFVVQQKAREHRLQNTSVTERAQ</sequence>
<dbReference type="GO" id="GO:0006874">
    <property type="term" value="P:intracellular calcium ion homeostasis"/>
    <property type="evidence" value="ECO:0007669"/>
    <property type="project" value="TreeGrafter"/>
</dbReference>
<dbReference type="EMBL" id="LSYV01000018">
    <property type="protein sequence ID" value="KXZ50160.1"/>
    <property type="molecule type" value="Genomic_DNA"/>
</dbReference>
<feature type="transmembrane region" description="Helical" evidence="5">
    <location>
        <begin position="55"/>
        <end position="74"/>
    </location>
</feature>
<keyword evidence="4 5" id="KW-0472">Membrane</keyword>
<evidence type="ECO:0000313" key="8">
    <source>
        <dbReference type="Proteomes" id="UP000075714"/>
    </source>
</evidence>
<reference evidence="8" key="1">
    <citation type="journal article" date="2016" name="Nat. Commun.">
        <title>The Gonium pectorale genome demonstrates co-option of cell cycle regulation during the evolution of multicellularity.</title>
        <authorList>
            <person name="Hanschen E.R."/>
            <person name="Marriage T.N."/>
            <person name="Ferris P.J."/>
            <person name="Hamaji T."/>
            <person name="Toyoda A."/>
            <person name="Fujiyama A."/>
            <person name="Neme R."/>
            <person name="Noguchi H."/>
            <person name="Minakuchi Y."/>
            <person name="Suzuki M."/>
            <person name="Kawai-Toyooka H."/>
            <person name="Smith D.R."/>
            <person name="Sparks H."/>
            <person name="Anderson J."/>
            <person name="Bakaric R."/>
            <person name="Luria V."/>
            <person name="Karger A."/>
            <person name="Kirschner M.W."/>
            <person name="Durand P.M."/>
            <person name="Michod R.E."/>
            <person name="Nozaki H."/>
            <person name="Olson B.J."/>
        </authorList>
    </citation>
    <scope>NUCLEOTIDE SEQUENCE [LARGE SCALE GENOMIC DNA]</scope>
    <source>
        <strain evidence="8">NIES-2863</strain>
    </source>
</reference>
<keyword evidence="2 5" id="KW-0812">Transmembrane</keyword>
<dbReference type="AlphaFoldDB" id="A0A150GLH3"/>
<dbReference type="PANTHER" id="PTHR31323">
    <property type="entry name" value="MECHANOSENSITIVE ION CHANNEL PROTEIN MSY2"/>
    <property type="match status" value="1"/>
</dbReference>
<evidence type="ECO:0000256" key="2">
    <source>
        <dbReference type="ARBA" id="ARBA00022692"/>
    </source>
</evidence>
<comment type="subcellular location">
    <subcellularLocation>
        <location evidence="1">Membrane</location>
    </subcellularLocation>
</comment>
<protein>
    <recommendedName>
        <fullName evidence="6">Mechanosensitive ion channel MscS domain-containing protein</fullName>
    </recommendedName>
</protein>
<dbReference type="Pfam" id="PF00924">
    <property type="entry name" value="MS_channel_2nd"/>
    <property type="match status" value="1"/>
</dbReference>
<dbReference type="Gene3D" id="2.30.30.60">
    <property type="match status" value="1"/>
</dbReference>
<dbReference type="Proteomes" id="UP000075714">
    <property type="component" value="Unassembled WGS sequence"/>
</dbReference>
<accession>A0A150GLH3</accession>
<dbReference type="STRING" id="33097.A0A150GLH3"/>
<evidence type="ECO:0000256" key="1">
    <source>
        <dbReference type="ARBA" id="ARBA00004370"/>
    </source>
</evidence>
<proteinExistence type="predicted"/>
<dbReference type="InterPro" id="IPR006685">
    <property type="entry name" value="MscS_channel_2nd"/>
</dbReference>
<evidence type="ECO:0000256" key="4">
    <source>
        <dbReference type="ARBA" id="ARBA00023136"/>
    </source>
</evidence>
<evidence type="ECO:0000256" key="3">
    <source>
        <dbReference type="ARBA" id="ARBA00022989"/>
    </source>
</evidence>
<dbReference type="InterPro" id="IPR010920">
    <property type="entry name" value="LSM_dom_sf"/>
</dbReference>
<dbReference type="InterPro" id="IPR023408">
    <property type="entry name" value="MscS_beta-dom_sf"/>
</dbReference>
<dbReference type="GO" id="GO:0016020">
    <property type="term" value="C:membrane"/>
    <property type="evidence" value="ECO:0007669"/>
    <property type="project" value="UniProtKB-SubCell"/>
</dbReference>
<keyword evidence="3 5" id="KW-1133">Transmembrane helix</keyword>
<comment type="caution">
    <text evidence="7">The sequence shown here is derived from an EMBL/GenBank/DDBJ whole genome shotgun (WGS) entry which is preliminary data.</text>
</comment>